<keyword evidence="7 9" id="KW-0472">Membrane</keyword>
<evidence type="ECO:0000256" key="2">
    <source>
        <dbReference type="ARBA" id="ARBA00022448"/>
    </source>
</evidence>
<feature type="transmembrane region" description="Helical" evidence="9">
    <location>
        <begin position="82"/>
        <end position="102"/>
    </location>
</feature>
<evidence type="ECO:0000256" key="6">
    <source>
        <dbReference type="ARBA" id="ARBA00022989"/>
    </source>
</evidence>
<gene>
    <name evidence="11" type="ORF">PV361_00690</name>
</gene>
<feature type="domain" description="Tripartite ATP-independent periplasmic transporters DctQ component" evidence="10">
    <location>
        <begin position="19"/>
        <end position="148"/>
    </location>
</feature>
<proteinExistence type="inferred from homology"/>
<name>A0ABU7X7I3_9FIRM</name>
<feature type="transmembrane region" description="Helical" evidence="9">
    <location>
        <begin position="43"/>
        <end position="61"/>
    </location>
</feature>
<evidence type="ECO:0000256" key="8">
    <source>
        <dbReference type="ARBA" id="ARBA00038436"/>
    </source>
</evidence>
<evidence type="ECO:0000256" key="7">
    <source>
        <dbReference type="ARBA" id="ARBA00023136"/>
    </source>
</evidence>
<dbReference type="RefSeq" id="WP_019124578.1">
    <property type="nucleotide sequence ID" value="NZ_CABMGS010000020.1"/>
</dbReference>
<keyword evidence="3" id="KW-1003">Cell membrane</keyword>
<evidence type="ECO:0000256" key="3">
    <source>
        <dbReference type="ARBA" id="ARBA00022475"/>
    </source>
</evidence>
<evidence type="ECO:0000256" key="9">
    <source>
        <dbReference type="SAM" id="Phobius"/>
    </source>
</evidence>
<dbReference type="Pfam" id="PF04290">
    <property type="entry name" value="DctQ"/>
    <property type="match status" value="1"/>
</dbReference>
<dbReference type="PANTHER" id="PTHR35011:SF2">
    <property type="entry name" value="2,3-DIKETO-L-GULONATE TRAP TRANSPORTER SMALL PERMEASE PROTEIN YIAM"/>
    <property type="match status" value="1"/>
</dbReference>
<comment type="similarity">
    <text evidence="8">Belongs to the TRAP transporter small permease family.</text>
</comment>
<organism evidence="11 12">
    <name type="scientific">Peptoniphilus grossensis</name>
    <dbReference type="NCBI Taxonomy" id="1465756"/>
    <lineage>
        <taxon>Bacteria</taxon>
        <taxon>Bacillati</taxon>
        <taxon>Bacillota</taxon>
        <taxon>Tissierellia</taxon>
        <taxon>Tissierellales</taxon>
        <taxon>Peptoniphilaceae</taxon>
        <taxon>Peptoniphilus</taxon>
    </lineage>
</organism>
<evidence type="ECO:0000259" key="10">
    <source>
        <dbReference type="Pfam" id="PF04290"/>
    </source>
</evidence>
<feature type="transmembrane region" description="Helical" evidence="9">
    <location>
        <begin position="7"/>
        <end position="31"/>
    </location>
</feature>
<protein>
    <submittedName>
        <fullName evidence="11">TRAP transporter small permease</fullName>
    </submittedName>
</protein>
<keyword evidence="4" id="KW-0997">Cell inner membrane</keyword>
<keyword evidence="6 9" id="KW-1133">Transmembrane helix</keyword>
<sequence>MKYLEKFLKFVMVVSSAVLAIVTFLQVIMRFLFKMPVAWGQDIIRLSFVYLVFLGAAYCLKTNDHLNIDIIFSLIPNKAGKILQILINIILLGFFVFLLIYGVEFSKTGITQKAPYTAIPMIYYYASIPISAAFLILYDIEIIINQIKNIKDGDNK</sequence>
<keyword evidence="12" id="KW-1185">Reference proteome</keyword>
<feature type="transmembrane region" description="Helical" evidence="9">
    <location>
        <begin position="122"/>
        <end position="140"/>
    </location>
</feature>
<comment type="caution">
    <text evidence="11">The sequence shown here is derived from an EMBL/GenBank/DDBJ whole genome shotgun (WGS) entry which is preliminary data.</text>
</comment>
<evidence type="ECO:0000313" key="11">
    <source>
        <dbReference type="EMBL" id="MEF3317219.1"/>
    </source>
</evidence>
<evidence type="ECO:0000313" key="12">
    <source>
        <dbReference type="Proteomes" id="UP001328425"/>
    </source>
</evidence>
<dbReference type="InterPro" id="IPR007387">
    <property type="entry name" value="TRAP_DctQ"/>
</dbReference>
<dbReference type="InterPro" id="IPR055348">
    <property type="entry name" value="DctQ"/>
</dbReference>
<keyword evidence="5 9" id="KW-0812">Transmembrane</keyword>
<keyword evidence="2" id="KW-0813">Transport</keyword>
<dbReference type="Proteomes" id="UP001328425">
    <property type="component" value="Unassembled WGS sequence"/>
</dbReference>
<dbReference type="EMBL" id="JARBCY010000007">
    <property type="protein sequence ID" value="MEF3317219.1"/>
    <property type="molecule type" value="Genomic_DNA"/>
</dbReference>
<reference evidence="11 12" key="1">
    <citation type="submission" date="2022-11" db="EMBL/GenBank/DDBJ databases">
        <title>The First Case of Preauricular Fistular Abscess Caused by Peptoniphilus grossensis.</title>
        <authorList>
            <person name="Byun J.-H."/>
        </authorList>
    </citation>
    <scope>NUCLEOTIDE SEQUENCE [LARGE SCALE GENOMIC DNA]</scope>
    <source>
        <strain evidence="11 12">GYB008</strain>
    </source>
</reference>
<evidence type="ECO:0000256" key="4">
    <source>
        <dbReference type="ARBA" id="ARBA00022519"/>
    </source>
</evidence>
<comment type="subcellular location">
    <subcellularLocation>
        <location evidence="1">Cell inner membrane</location>
        <topology evidence="1">Multi-pass membrane protein</topology>
    </subcellularLocation>
</comment>
<dbReference type="PANTHER" id="PTHR35011">
    <property type="entry name" value="2,3-DIKETO-L-GULONATE TRAP TRANSPORTER SMALL PERMEASE PROTEIN YIAM"/>
    <property type="match status" value="1"/>
</dbReference>
<accession>A0ABU7X7I3</accession>
<evidence type="ECO:0000256" key="5">
    <source>
        <dbReference type="ARBA" id="ARBA00022692"/>
    </source>
</evidence>
<evidence type="ECO:0000256" key="1">
    <source>
        <dbReference type="ARBA" id="ARBA00004429"/>
    </source>
</evidence>